<sequence>MKKILGIGNALCDVLTQIDDSELKELGLPKGSTQFVDFEGYKKLNEKLEKLPTSFATGGSVGNTMLALANLGAKPEFIGKVGDDLYGEFYKDNFLQNGGIPHFLIGDLPTGVCSAFITPDGQRTFNDYLGAAATLTADDLLEEWFDNADIFYIEGYLVQNHEMVMRAADIAKSKGLKIGLDFGSYNIVADDRPFFEQLLQKVDIIFANEDEAKSFTGKSDPVEALNVLAEKCEIAIVKVGAEGALVKRGEEVARAIAERVSKVVDTTGAGDYFAAGFLYGLSRDESLEACLQRGAFLASKVIQVVGTTLPSDVWAEISETMK</sequence>
<evidence type="ECO:0000256" key="3">
    <source>
        <dbReference type="ARBA" id="ARBA00022777"/>
    </source>
</evidence>
<gene>
    <name evidence="6" type="ORF">FHS60_000505</name>
</gene>
<dbReference type="RefSeq" id="WP_009347679.1">
    <property type="nucleotide sequence ID" value="NZ_JACICA010000002.1"/>
</dbReference>
<comment type="similarity">
    <text evidence="1 4">Belongs to the carbohydrate kinase PfkB family.</text>
</comment>
<dbReference type="InterPro" id="IPR002139">
    <property type="entry name" value="Ribo/fructo_kinase"/>
</dbReference>
<dbReference type="Pfam" id="PF00294">
    <property type="entry name" value="PfkB"/>
    <property type="match status" value="1"/>
</dbReference>
<evidence type="ECO:0000313" key="7">
    <source>
        <dbReference type="Proteomes" id="UP000541425"/>
    </source>
</evidence>
<proteinExistence type="inferred from homology"/>
<dbReference type="PROSITE" id="PS00584">
    <property type="entry name" value="PFKB_KINASES_2"/>
    <property type="match status" value="1"/>
</dbReference>
<dbReference type="PANTHER" id="PTHR43320:SF3">
    <property type="entry name" value="CARBOHYDRATE KINASE PFKB DOMAIN-CONTAINING PROTEIN"/>
    <property type="match status" value="1"/>
</dbReference>
<keyword evidence="2 4" id="KW-0808">Transferase</keyword>
<organism evidence="6 7">
    <name type="scientific">Alloprevotella rava</name>
    <dbReference type="NCBI Taxonomy" id="671218"/>
    <lineage>
        <taxon>Bacteria</taxon>
        <taxon>Pseudomonadati</taxon>
        <taxon>Bacteroidota</taxon>
        <taxon>Bacteroidia</taxon>
        <taxon>Bacteroidales</taxon>
        <taxon>Prevotellaceae</taxon>
        <taxon>Alloprevotella</taxon>
    </lineage>
</organism>
<evidence type="ECO:0000256" key="1">
    <source>
        <dbReference type="ARBA" id="ARBA00010688"/>
    </source>
</evidence>
<dbReference type="InterPro" id="IPR002173">
    <property type="entry name" value="Carboh/pur_kinase_PfkB_CS"/>
</dbReference>
<dbReference type="EMBL" id="JACICA010000002">
    <property type="protein sequence ID" value="MBB3702052.1"/>
    <property type="molecule type" value="Genomic_DNA"/>
</dbReference>
<dbReference type="CDD" id="cd01168">
    <property type="entry name" value="adenosine_kinase"/>
    <property type="match status" value="1"/>
</dbReference>
<protein>
    <submittedName>
        <fullName evidence="6">Sugar/nucleoside kinase (Ribokinase family)</fullName>
    </submittedName>
</protein>
<dbReference type="InterPro" id="IPR011611">
    <property type="entry name" value="PfkB_dom"/>
</dbReference>
<name>A0A7W5UIH9_9BACT</name>
<dbReference type="AlphaFoldDB" id="A0A7W5UIH9"/>
<evidence type="ECO:0000256" key="4">
    <source>
        <dbReference type="RuleBase" id="RU003704"/>
    </source>
</evidence>
<evidence type="ECO:0000313" key="6">
    <source>
        <dbReference type="EMBL" id="MBB3702052.1"/>
    </source>
</evidence>
<evidence type="ECO:0000259" key="5">
    <source>
        <dbReference type="Pfam" id="PF00294"/>
    </source>
</evidence>
<dbReference type="InterPro" id="IPR052700">
    <property type="entry name" value="Carb_kinase_PfkB-like"/>
</dbReference>
<dbReference type="GO" id="GO:0016301">
    <property type="term" value="F:kinase activity"/>
    <property type="evidence" value="ECO:0007669"/>
    <property type="project" value="UniProtKB-KW"/>
</dbReference>
<accession>A0A7W5UIH9</accession>
<feature type="domain" description="Carbohydrate kinase PfkB" evidence="5">
    <location>
        <begin position="39"/>
        <end position="311"/>
    </location>
</feature>
<dbReference type="Proteomes" id="UP000541425">
    <property type="component" value="Unassembled WGS sequence"/>
</dbReference>
<comment type="caution">
    <text evidence="6">The sequence shown here is derived from an EMBL/GenBank/DDBJ whole genome shotgun (WGS) entry which is preliminary data.</text>
</comment>
<keyword evidence="3 4" id="KW-0418">Kinase</keyword>
<dbReference type="Gene3D" id="3.40.1190.20">
    <property type="match status" value="1"/>
</dbReference>
<dbReference type="InterPro" id="IPR029056">
    <property type="entry name" value="Ribokinase-like"/>
</dbReference>
<dbReference type="PRINTS" id="PR00990">
    <property type="entry name" value="RIBOKINASE"/>
</dbReference>
<reference evidence="6 7" key="1">
    <citation type="submission" date="2020-08" db="EMBL/GenBank/DDBJ databases">
        <title>Genomic Encyclopedia of Type Strains, Phase IV (KMG-IV): sequencing the most valuable type-strain genomes for metagenomic binning, comparative biology and taxonomic classification.</title>
        <authorList>
            <person name="Goeker M."/>
        </authorList>
    </citation>
    <scope>NUCLEOTIDE SEQUENCE [LARGE SCALE GENOMIC DNA]</scope>
    <source>
        <strain evidence="6 7">DSM 22548</strain>
    </source>
</reference>
<dbReference type="SUPFAM" id="SSF53613">
    <property type="entry name" value="Ribokinase-like"/>
    <property type="match status" value="1"/>
</dbReference>
<evidence type="ECO:0000256" key="2">
    <source>
        <dbReference type="ARBA" id="ARBA00022679"/>
    </source>
</evidence>
<dbReference type="PANTHER" id="PTHR43320">
    <property type="entry name" value="SUGAR KINASE"/>
    <property type="match status" value="1"/>
</dbReference>